<keyword evidence="3" id="KW-0413">Isomerase</keyword>
<evidence type="ECO:0000313" key="3">
    <source>
        <dbReference type="EMBL" id="PWW08169.1"/>
    </source>
</evidence>
<organism evidence="3 4">
    <name type="scientific">Mangrovibacter plantisponsor</name>
    <dbReference type="NCBI Taxonomy" id="451513"/>
    <lineage>
        <taxon>Bacteria</taxon>
        <taxon>Pseudomonadati</taxon>
        <taxon>Pseudomonadota</taxon>
        <taxon>Gammaproteobacteria</taxon>
        <taxon>Enterobacterales</taxon>
        <taxon>Enterobacteriaceae</taxon>
        <taxon>Mangrovibacter</taxon>
    </lineage>
</organism>
<dbReference type="PANTHER" id="PTHR12110">
    <property type="entry name" value="HYDROXYPYRUVATE ISOMERASE"/>
    <property type="match status" value="1"/>
</dbReference>
<evidence type="ECO:0000256" key="1">
    <source>
        <dbReference type="SAM" id="SignalP"/>
    </source>
</evidence>
<evidence type="ECO:0000313" key="4">
    <source>
        <dbReference type="Proteomes" id="UP000246744"/>
    </source>
</evidence>
<sequence length="282" mass="31883">MSRKNSMLLGLISLCFASSVFARQMDVESEIAVQMYTLRSLPSAEEQFATAHKAGFRHVELVGDHGMDARQLKAVLDKNQLTPTSSHIQLATLEQDYQPTVAFNKAIGNHMIIVPWIKPEDRPDSYQGWVNYAHRLDKLGAKLRKDGMQLGYHNHNFEMKKYQGMTALDIILTNTRSENLKLEMDAAWVSRGGQDPVSFLKRYPGRIYAIHAKDNAGIGVRDDEMNFAPLGEGLLDWDSILPAAKASGVKWFIIEHDQPKDVWSVITTSHKNLRAELEKYSQ</sequence>
<comment type="caution">
    <text evidence="3">The sequence shown here is derived from an EMBL/GenBank/DDBJ whole genome shotgun (WGS) entry which is preliminary data.</text>
</comment>
<dbReference type="Gene3D" id="3.20.20.150">
    <property type="entry name" value="Divalent-metal-dependent TIM barrel enzymes"/>
    <property type="match status" value="1"/>
</dbReference>
<reference evidence="3 4" key="1">
    <citation type="submission" date="2018-05" db="EMBL/GenBank/DDBJ databases">
        <title>Genomic Encyclopedia of Type Strains, Phase IV (KMG-IV): sequencing the most valuable type-strain genomes for metagenomic binning, comparative biology and taxonomic classification.</title>
        <authorList>
            <person name="Goeker M."/>
        </authorList>
    </citation>
    <scope>NUCLEOTIDE SEQUENCE [LARGE SCALE GENOMIC DNA]</scope>
    <source>
        <strain evidence="3 4">DSM 19579</strain>
    </source>
</reference>
<dbReference type="GO" id="GO:0016853">
    <property type="term" value="F:isomerase activity"/>
    <property type="evidence" value="ECO:0007669"/>
    <property type="project" value="UniProtKB-KW"/>
</dbReference>
<dbReference type="InterPro" id="IPR013022">
    <property type="entry name" value="Xyl_isomerase-like_TIM-brl"/>
</dbReference>
<dbReference type="InterPro" id="IPR050312">
    <property type="entry name" value="IolE/XylAMocC-like"/>
</dbReference>
<dbReference type="Proteomes" id="UP000246744">
    <property type="component" value="Unassembled WGS sequence"/>
</dbReference>
<name>A0A317Q1D2_9ENTR</name>
<dbReference type="InterPro" id="IPR036237">
    <property type="entry name" value="Xyl_isomerase-like_sf"/>
</dbReference>
<feature type="domain" description="Xylose isomerase-like TIM barrel" evidence="2">
    <location>
        <begin position="48"/>
        <end position="261"/>
    </location>
</feature>
<evidence type="ECO:0000259" key="2">
    <source>
        <dbReference type="Pfam" id="PF01261"/>
    </source>
</evidence>
<dbReference type="Pfam" id="PF01261">
    <property type="entry name" value="AP_endonuc_2"/>
    <property type="match status" value="1"/>
</dbReference>
<dbReference type="PANTHER" id="PTHR12110:SF41">
    <property type="entry name" value="INOSOSE DEHYDRATASE"/>
    <property type="match status" value="1"/>
</dbReference>
<accession>A0A317Q1D2</accession>
<feature type="signal peptide" evidence="1">
    <location>
        <begin position="1"/>
        <end position="22"/>
    </location>
</feature>
<proteinExistence type="predicted"/>
<dbReference type="EMBL" id="QGTS01000007">
    <property type="protein sequence ID" value="PWW08169.1"/>
    <property type="molecule type" value="Genomic_DNA"/>
</dbReference>
<feature type="chain" id="PRO_5016359066" evidence="1">
    <location>
        <begin position="23"/>
        <end position="282"/>
    </location>
</feature>
<protein>
    <submittedName>
        <fullName evidence="3">Sugar phosphate isomerase/epimerase</fullName>
    </submittedName>
</protein>
<dbReference type="RefSeq" id="WP_245930074.1">
    <property type="nucleotide sequence ID" value="NZ_QGTS01000007.1"/>
</dbReference>
<dbReference type="SUPFAM" id="SSF51658">
    <property type="entry name" value="Xylose isomerase-like"/>
    <property type="match status" value="1"/>
</dbReference>
<keyword evidence="1" id="KW-0732">Signal</keyword>
<gene>
    <name evidence="3" type="ORF">DES37_107213</name>
</gene>
<dbReference type="AlphaFoldDB" id="A0A317Q1D2"/>
<keyword evidence="4" id="KW-1185">Reference proteome</keyword>